<evidence type="ECO:0000256" key="1">
    <source>
        <dbReference type="ARBA" id="ARBA00022723"/>
    </source>
</evidence>
<dbReference type="Proteomes" id="UP000321518">
    <property type="component" value="Unassembled WGS sequence"/>
</dbReference>
<protein>
    <submittedName>
        <fullName evidence="4">Threonyl/alanyl tRNA synthetase, class II-like putative editing domain containing protein</fullName>
    </submittedName>
</protein>
<keyword evidence="4" id="KW-0030">Aminoacyl-tRNA synthetase</keyword>
<evidence type="ECO:0000313" key="4">
    <source>
        <dbReference type="EMBL" id="GEM10199.1"/>
    </source>
</evidence>
<name>A0A511KII8_RHOTO</name>
<feature type="region of interest" description="Disordered" evidence="3">
    <location>
        <begin position="1"/>
        <end position="30"/>
    </location>
</feature>
<feature type="compositionally biased region" description="Low complexity" evidence="3">
    <location>
        <begin position="17"/>
        <end position="30"/>
    </location>
</feature>
<dbReference type="PANTHER" id="PTHR43462:SF1">
    <property type="entry name" value="ALANYL-TRNA EDITING PROTEIN AARSD1"/>
    <property type="match status" value="1"/>
</dbReference>
<dbReference type="SUPFAM" id="SSF50447">
    <property type="entry name" value="Translation proteins"/>
    <property type="match status" value="1"/>
</dbReference>
<dbReference type="Gene3D" id="2.40.30.130">
    <property type="match status" value="1"/>
</dbReference>
<evidence type="ECO:0000313" key="5">
    <source>
        <dbReference type="Proteomes" id="UP000321518"/>
    </source>
</evidence>
<dbReference type="AlphaFoldDB" id="A0A511KII8"/>
<proteinExistence type="predicted"/>
<gene>
    <name evidence="4" type="ORF">Rt10032_c10g4216</name>
</gene>
<sequence length="511" mass="55604">MATASTAPPLSSLVHATSTPLTSSSTSTPSTYAKLAFDLPEHRYVGILACQRDPLLSSLETTVTRCEKVASVPVARGKGKKAEDVPADEWEVELLDTVLFPEGGGQNSDSGRLVPLVDDQAGEPAVVRQVLRRNLDAVHYVSKPIAAGTKVRVEVDMDRRRDLMDQHTGQHLLSAVFEQDLKLDTLSWSLQKFPELCYVELPRAPTADEIAYVQKRCNDLIEEARPIRVKFELATAETGVQLGEKVPEDYRTDESGKRPPVQRTVIIDELDENPCCGTHYPSLAYLRTLYISPNTTSIRGTNVRLYFAVGSPRLLAYLSSIHTAARDAALSAGCAIPDLPTKVEGLVSGVSDGKRNQKRLAGELASWVAEDVWEQAKKANEGEGQTLRALSFREEDATNSLEFLSSISLELKPRIEALPADANKHLFFLVSGATSGSPNAASAGGSVLIVGSDDLVVQAGKKVVEVFGKERIKGGGKGRWQGKLTGRWENGDDLLLKKVLDEIAAYMADRR</sequence>
<dbReference type="GO" id="GO:0046872">
    <property type="term" value="F:metal ion binding"/>
    <property type="evidence" value="ECO:0007669"/>
    <property type="project" value="UniProtKB-KW"/>
</dbReference>
<dbReference type="InterPro" id="IPR009000">
    <property type="entry name" value="Transl_B-barrel_sf"/>
</dbReference>
<dbReference type="OrthoDB" id="288942at2759"/>
<accession>A0A511KII8</accession>
<keyword evidence="4" id="KW-0436">Ligase</keyword>
<keyword evidence="2" id="KW-0862">Zinc</keyword>
<dbReference type="Gene3D" id="3.30.980.10">
    <property type="entry name" value="Threonyl-trna Synthetase, Chain A, domain 2"/>
    <property type="match status" value="1"/>
</dbReference>
<evidence type="ECO:0000256" key="2">
    <source>
        <dbReference type="ARBA" id="ARBA00022833"/>
    </source>
</evidence>
<dbReference type="GO" id="GO:0000166">
    <property type="term" value="F:nucleotide binding"/>
    <property type="evidence" value="ECO:0007669"/>
    <property type="project" value="InterPro"/>
</dbReference>
<dbReference type="InterPro" id="IPR018163">
    <property type="entry name" value="Thr/Ala-tRNA-synth_IIc_edit"/>
</dbReference>
<dbReference type="SUPFAM" id="SSF55186">
    <property type="entry name" value="ThrRS/AlaRS common domain"/>
    <property type="match status" value="1"/>
</dbReference>
<comment type="caution">
    <text evidence="4">The sequence shown here is derived from an EMBL/GenBank/DDBJ whole genome shotgun (WGS) entry which is preliminary data.</text>
</comment>
<dbReference type="GO" id="GO:0004812">
    <property type="term" value="F:aminoacyl-tRNA ligase activity"/>
    <property type="evidence" value="ECO:0007669"/>
    <property type="project" value="UniProtKB-KW"/>
</dbReference>
<evidence type="ECO:0000256" key="3">
    <source>
        <dbReference type="SAM" id="MobiDB-lite"/>
    </source>
</evidence>
<keyword evidence="1" id="KW-0479">Metal-binding</keyword>
<dbReference type="EMBL" id="BJWK01000010">
    <property type="protein sequence ID" value="GEM10199.1"/>
    <property type="molecule type" value="Genomic_DNA"/>
</dbReference>
<dbReference type="GO" id="GO:0002196">
    <property type="term" value="F:Ser-tRNA(Ala) deacylase activity"/>
    <property type="evidence" value="ECO:0007669"/>
    <property type="project" value="TreeGrafter"/>
</dbReference>
<dbReference type="InterPro" id="IPR051335">
    <property type="entry name" value="Alanyl-tRNA_Editing_Enzymes"/>
</dbReference>
<reference evidence="4 5" key="1">
    <citation type="submission" date="2019-07" db="EMBL/GenBank/DDBJ databases">
        <title>Rhodotorula toruloides NBRC10032 genome sequencing.</title>
        <authorList>
            <person name="Shida Y."/>
            <person name="Takaku H."/>
            <person name="Ogasawara W."/>
            <person name="Mori K."/>
        </authorList>
    </citation>
    <scope>NUCLEOTIDE SEQUENCE [LARGE SCALE GENOMIC DNA]</scope>
    <source>
        <strain evidence="4 5">NBRC10032</strain>
    </source>
</reference>
<organism evidence="4 5">
    <name type="scientific">Rhodotorula toruloides</name>
    <name type="common">Yeast</name>
    <name type="synonym">Rhodosporidium toruloides</name>
    <dbReference type="NCBI Taxonomy" id="5286"/>
    <lineage>
        <taxon>Eukaryota</taxon>
        <taxon>Fungi</taxon>
        <taxon>Dikarya</taxon>
        <taxon>Basidiomycota</taxon>
        <taxon>Pucciniomycotina</taxon>
        <taxon>Microbotryomycetes</taxon>
        <taxon>Sporidiobolales</taxon>
        <taxon>Sporidiobolaceae</taxon>
        <taxon>Rhodotorula</taxon>
    </lineage>
</organism>
<dbReference type="PANTHER" id="PTHR43462">
    <property type="entry name" value="ALANYL-TRNA EDITING PROTEIN"/>
    <property type="match status" value="1"/>
</dbReference>